<keyword evidence="6" id="KW-0995">Kinetochore</keyword>
<evidence type="ECO:0000313" key="13">
    <source>
        <dbReference type="Proteomes" id="UP000282087"/>
    </source>
</evidence>
<evidence type="ECO:0000256" key="10">
    <source>
        <dbReference type="SAM" id="Coils"/>
    </source>
</evidence>
<keyword evidence="3" id="KW-0158">Chromosome</keyword>
<keyword evidence="4" id="KW-0132">Cell division</keyword>
<dbReference type="STRING" id="542832.A0A3M6VJ71"/>
<dbReference type="Proteomes" id="UP000282087">
    <property type="component" value="Unassembled WGS sequence"/>
</dbReference>
<dbReference type="GO" id="GO:0051301">
    <property type="term" value="P:cell division"/>
    <property type="evidence" value="ECO:0007669"/>
    <property type="project" value="UniProtKB-KW"/>
</dbReference>
<comment type="subcellular location">
    <subcellularLocation>
        <location evidence="2">Chromosome</location>
        <location evidence="2">Centromere</location>
        <location evidence="2">Kinetochore</location>
    </subcellularLocation>
    <subcellularLocation>
        <location evidence="1">Nucleus</location>
    </subcellularLocation>
</comment>
<keyword evidence="10" id="KW-0175">Coiled coil</keyword>
<proteinExistence type="predicted"/>
<evidence type="ECO:0000256" key="6">
    <source>
        <dbReference type="ARBA" id="ARBA00022838"/>
    </source>
</evidence>
<evidence type="ECO:0000313" key="11">
    <source>
        <dbReference type="EMBL" id="RMX66352.1"/>
    </source>
</evidence>
<evidence type="ECO:0000256" key="8">
    <source>
        <dbReference type="ARBA" id="ARBA00023306"/>
    </source>
</evidence>
<dbReference type="EMBL" id="QKXF01000105">
    <property type="protein sequence ID" value="RQM16961.1"/>
    <property type="molecule type" value="Genomic_DNA"/>
</dbReference>
<dbReference type="EMBL" id="QLLG01000207">
    <property type="protein sequence ID" value="RMX66352.1"/>
    <property type="molecule type" value="Genomic_DNA"/>
</dbReference>
<dbReference type="VEuPathDB" id="FungiDB:DD237_001512"/>
<comment type="caution">
    <text evidence="11">The sequence shown here is derived from an EMBL/GenBank/DDBJ whole genome shotgun (WGS) entry which is preliminary data.</text>
</comment>
<evidence type="ECO:0000256" key="9">
    <source>
        <dbReference type="ARBA" id="ARBA00023328"/>
    </source>
</evidence>
<organism evidence="11 13">
    <name type="scientific">Peronospora effusa</name>
    <dbReference type="NCBI Taxonomy" id="542832"/>
    <lineage>
        <taxon>Eukaryota</taxon>
        <taxon>Sar</taxon>
        <taxon>Stramenopiles</taxon>
        <taxon>Oomycota</taxon>
        <taxon>Peronosporomycetes</taxon>
        <taxon>Peronosporales</taxon>
        <taxon>Peronosporaceae</taxon>
        <taxon>Peronospora</taxon>
    </lineage>
</organism>
<evidence type="ECO:0000313" key="12">
    <source>
        <dbReference type="EMBL" id="RQM16961.1"/>
    </source>
</evidence>
<keyword evidence="7" id="KW-0539">Nucleus</keyword>
<evidence type="ECO:0000256" key="7">
    <source>
        <dbReference type="ARBA" id="ARBA00023242"/>
    </source>
</evidence>
<reference evidence="13 14" key="1">
    <citation type="submission" date="2018-06" db="EMBL/GenBank/DDBJ databases">
        <title>Comparative genomics of downy mildews reveals potential adaptations to biotrophy.</title>
        <authorList>
            <person name="Fletcher K."/>
            <person name="Klosterman S.J."/>
            <person name="Derevnina L."/>
            <person name="Martin F."/>
            <person name="Koike S."/>
            <person name="Reyes Chin-Wo S."/>
            <person name="Mou B."/>
            <person name="Michelmore R."/>
        </authorList>
    </citation>
    <scope>NUCLEOTIDE SEQUENCE [LARGE SCALE GENOMIC DNA]</scope>
    <source>
        <strain evidence="12 14">R13</strain>
        <strain evidence="11 13">R14</strain>
    </source>
</reference>
<dbReference type="GO" id="GO:0005634">
    <property type="term" value="C:nucleus"/>
    <property type="evidence" value="ECO:0007669"/>
    <property type="project" value="UniProtKB-SubCell"/>
</dbReference>
<dbReference type="Pfam" id="PF03980">
    <property type="entry name" value="Nnf1"/>
    <property type="match status" value="1"/>
</dbReference>
<gene>
    <name evidence="12" type="ORF">DD237_001512</name>
    <name evidence="11" type="ORF">DD238_001659</name>
</gene>
<keyword evidence="8" id="KW-0131">Cell cycle</keyword>
<keyword evidence="13" id="KW-1185">Reference proteome</keyword>
<sequence length="326" mass="37414">MPQVPPSPSPSLTAKPRQSMRMKRMQLILQKALEVSVHAASLVDLRACLENECRGDEELLAAFFPPPTPESSEQDNTEEVAAQAVMSLRQKVETLFQWLCETHDVDAELLELEDVIRQAEERRLRQVEKKKIEEEEKNEMETNQEKEPKQDKITPEALIRAERLRAKQEEKKELEKLVETLETKNKELQRIVEEKRRQATADAQQMQRAAIQLEQVSHLAKVYATNPPERALRNSYLGSLAVTSFVGSEEVSSASRQAVCHSVWHGILEAVVCFQIALFRCDGIVQDYVTPGHDRKDVFFYQTDDKHYIPRALLIDRTPCWARKAV</sequence>
<evidence type="ECO:0000256" key="1">
    <source>
        <dbReference type="ARBA" id="ARBA00004123"/>
    </source>
</evidence>
<evidence type="ECO:0000313" key="14">
    <source>
        <dbReference type="Proteomes" id="UP000286097"/>
    </source>
</evidence>
<keyword evidence="5" id="KW-0498">Mitosis</keyword>
<dbReference type="Proteomes" id="UP000286097">
    <property type="component" value="Unassembled WGS sequence"/>
</dbReference>
<name>A0A3M6VJ71_9STRA</name>
<accession>A0A3M6VJ71</accession>
<protein>
    <submittedName>
        <fullName evidence="11">Uncharacterized protein</fullName>
    </submittedName>
</protein>
<dbReference type="AlphaFoldDB" id="A0A3M6VJ71"/>
<dbReference type="GO" id="GO:0000444">
    <property type="term" value="C:MIS12/MIND type complex"/>
    <property type="evidence" value="ECO:0007669"/>
    <property type="project" value="InterPro"/>
</dbReference>
<evidence type="ECO:0000256" key="3">
    <source>
        <dbReference type="ARBA" id="ARBA00022454"/>
    </source>
</evidence>
<evidence type="ECO:0000256" key="4">
    <source>
        <dbReference type="ARBA" id="ARBA00022618"/>
    </source>
</evidence>
<evidence type="ECO:0000256" key="5">
    <source>
        <dbReference type="ARBA" id="ARBA00022776"/>
    </source>
</evidence>
<dbReference type="InterPro" id="IPR007128">
    <property type="entry name" value="PMF1/Nnf1"/>
</dbReference>
<feature type="coiled-coil region" evidence="10">
    <location>
        <begin position="102"/>
        <end position="216"/>
    </location>
</feature>
<evidence type="ECO:0000256" key="2">
    <source>
        <dbReference type="ARBA" id="ARBA00004629"/>
    </source>
</evidence>
<keyword evidence="9" id="KW-0137">Centromere</keyword>